<accession>A0AA39QQV3</accession>
<feature type="domain" description="THO complex subunitTHOC2 C-terminal" evidence="2">
    <location>
        <begin position="146"/>
        <end position="309"/>
    </location>
</feature>
<dbReference type="GO" id="GO:0006406">
    <property type="term" value="P:mRNA export from nucleus"/>
    <property type="evidence" value="ECO:0007669"/>
    <property type="project" value="InterPro"/>
</dbReference>
<feature type="region of interest" description="Disordered" evidence="1">
    <location>
        <begin position="88"/>
        <end position="108"/>
    </location>
</feature>
<dbReference type="Pfam" id="PF11262">
    <property type="entry name" value="Tho2"/>
    <property type="match status" value="1"/>
</dbReference>
<dbReference type="InterPro" id="IPR021418">
    <property type="entry name" value="THO_THOC2_C"/>
</dbReference>
<dbReference type="EMBL" id="JAUEPU010000001">
    <property type="protein sequence ID" value="KAK0506769.1"/>
    <property type="molecule type" value="Genomic_DNA"/>
</dbReference>
<evidence type="ECO:0000259" key="2">
    <source>
        <dbReference type="Pfam" id="PF11262"/>
    </source>
</evidence>
<sequence>LTSLSVVPAEDYANKIIPPIRELGERYGIRAPICMQIVRPVLHGALLVRYSQFTLFSLEETEKRLKAALMAKREPSAAVSRVASPAVVSTNPSEVNDEAKAEPGNDDVTMEVEPAATSIAPESPWVPELAALFDDMKRIAPERAINTIGPGFYLTFWKLSTYDLSPPMAKYDEEGAALRALTAAHCSKRDRYNQLVNTLNRELKQRIISREYTQKRLAQEKQYWFAHCNKRNLALVEAMLEHCIYPCCLLSPMDADYTAQMIRLLHTQGTPGFQTIVCYNLVRSQHLLLSDDVKVVLFSCSEYEAHNYSKPRSVQLQRLLTT</sequence>
<dbReference type="GO" id="GO:0003729">
    <property type="term" value="F:mRNA binding"/>
    <property type="evidence" value="ECO:0007669"/>
    <property type="project" value="TreeGrafter"/>
</dbReference>
<feature type="non-terminal residue" evidence="3">
    <location>
        <position position="1"/>
    </location>
</feature>
<protein>
    <submittedName>
        <fullName evidence="3">Transcription factor/nuclear export subunit protein 2-domain-containing protein</fullName>
    </submittedName>
</protein>
<dbReference type="Proteomes" id="UP001175228">
    <property type="component" value="Unassembled WGS sequence"/>
</dbReference>
<proteinExistence type="predicted"/>
<organism evidence="3 4">
    <name type="scientific">Armillaria luteobubalina</name>
    <dbReference type="NCBI Taxonomy" id="153913"/>
    <lineage>
        <taxon>Eukaryota</taxon>
        <taxon>Fungi</taxon>
        <taxon>Dikarya</taxon>
        <taxon>Basidiomycota</taxon>
        <taxon>Agaricomycotina</taxon>
        <taxon>Agaricomycetes</taxon>
        <taxon>Agaricomycetidae</taxon>
        <taxon>Agaricales</taxon>
        <taxon>Marasmiineae</taxon>
        <taxon>Physalacriaceae</taxon>
        <taxon>Armillaria</taxon>
    </lineage>
</organism>
<dbReference type="GO" id="GO:0000445">
    <property type="term" value="C:THO complex part of transcription export complex"/>
    <property type="evidence" value="ECO:0007669"/>
    <property type="project" value="TreeGrafter"/>
</dbReference>
<name>A0AA39QQV3_9AGAR</name>
<evidence type="ECO:0000256" key="1">
    <source>
        <dbReference type="SAM" id="MobiDB-lite"/>
    </source>
</evidence>
<evidence type="ECO:0000313" key="3">
    <source>
        <dbReference type="EMBL" id="KAK0506769.1"/>
    </source>
</evidence>
<reference evidence="3" key="1">
    <citation type="submission" date="2023-06" db="EMBL/GenBank/DDBJ databases">
        <authorList>
            <consortium name="Lawrence Berkeley National Laboratory"/>
            <person name="Ahrendt S."/>
            <person name="Sahu N."/>
            <person name="Indic B."/>
            <person name="Wong-Bajracharya J."/>
            <person name="Merenyi Z."/>
            <person name="Ke H.-M."/>
            <person name="Monk M."/>
            <person name="Kocsube S."/>
            <person name="Drula E."/>
            <person name="Lipzen A."/>
            <person name="Balint B."/>
            <person name="Henrissat B."/>
            <person name="Andreopoulos B."/>
            <person name="Martin F.M."/>
            <person name="Harder C.B."/>
            <person name="Rigling D."/>
            <person name="Ford K.L."/>
            <person name="Foster G.D."/>
            <person name="Pangilinan J."/>
            <person name="Papanicolaou A."/>
            <person name="Barry K."/>
            <person name="LaButti K."/>
            <person name="Viragh M."/>
            <person name="Koriabine M."/>
            <person name="Yan M."/>
            <person name="Riley R."/>
            <person name="Champramary S."/>
            <person name="Plett K.L."/>
            <person name="Tsai I.J."/>
            <person name="Slot J."/>
            <person name="Sipos G."/>
            <person name="Plett J."/>
            <person name="Nagy L.G."/>
            <person name="Grigoriev I.V."/>
        </authorList>
    </citation>
    <scope>NUCLEOTIDE SEQUENCE</scope>
    <source>
        <strain evidence="3">HWK02</strain>
    </source>
</reference>
<comment type="caution">
    <text evidence="3">The sequence shown here is derived from an EMBL/GenBank/DDBJ whole genome shotgun (WGS) entry which is preliminary data.</text>
</comment>
<dbReference type="PANTHER" id="PTHR21597:SF0">
    <property type="entry name" value="THO COMPLEX SUBUNIT 2"/>
    <property type="match status" value="1"/>
</dbReference>
<keyword evidence="4" id="KW-1185">Reference proteome</keyword>
<gene>
    <name evidence="3" type="ORF">EDD18DRAFT_1059265</name>
</gene>
<dbReference type="GO" id="GO:0006397">
    <property type="term" value="P:mRNA processing"/>
    <property type="evidence" value="ECO:0007669"/>
    <property type="project" value="InterPro"/>
</dbReference>
<dbReference type="AlphaFoldDB" id="A0AA39QQV3"/>
<evidence type="ECO:0000313" key="4">
    <source>
        <dbReference type="Proteomes" id="UP001175228"/>
    </source>
</evidence>
<dbReference type="PANTHER" id="PTHR21597">
    <property type="entry name" value="THO2 PROTEIN"/>
    <property type="match status" value="1"/>
</dbReference>
<dbReference type="InterPro" id="IPR040007">
    <property type="entry name" value="Tho2"/>
</dbReference>